<sequence length="81" mass="9512">MVTTRQQELQNQIIEKAWVDEDFKKELIANPKAAIEKAFDLDIPADINVEVLEETSNHFYLVLPQNPSTRKIIRVIDARWY</sequence>
<evidence type="ECO:0000313" key="1">
    <source>
        <dbReference type="EMBL" id="OBR68022.1"/>
    </source>
</evidence>
<evidence type="ECO:0000313" key="2">
    <source>
        <dbReference type="Proteomes" id="UP000092024"/>
    </source>
</evidence>
<reference evidence="1 2" key="1">
    <citation type="submission" date="2016-05" db="EMBL/GenBank/DDBJ databases">
        <title>Paenibacillus oryzae. sp. nov., isolated from the rice root.</title>
        <authorList>
            <person name="Zhang J."/>
            <person name="Zhang X."/>
        </authorList>
    </citation>
    <scope>NUCLEOTIDE SEQUENCE [LARGE SCALE GENOMIC DNA]</scope>
    <source>
        <strain evidence="1 2">1DrF-4</strain>
    </source>
</reference>
<organism evidence="1 2">
    <name type="scientific">Paenibacillus oryzae</name>
    <dbReference type="NCBI Taxonomy" id="1844972"/>
    <lineage>
        <taxon>Bacteria</taxon>
        <taxon>Bacillati</taxon>
        <taxon>Bacillota</taxon>
        <taxon>Bacilli</taxon>
        <taxon>Bacillales</taxon>
        <taxon>Paenibacillaceae</taxon>
        <taxon>Paenibacillus</taxon>
    </lineage>
</organism>
<dbReference type="Gene3D" id="3.90.330.10">
    <property type="entry name" value="Nitrile hydratase alpha /Thiocyanate hydrolase gamma"/>
    <property type="match status" value="2"/>
</dbReference>
<dbReference type="OrthoDB" id="1371078at2"/>
<dbReference type="InterPro" id="IPR022513">
    <property type="entry name" value="TOMM_pelo"/>
</dbReference>
<protein>
    <recommendedName>
        <fullName evidence="3">NHLP leader peptide family natural product</fullName>
    </recommendedName>
</protein>
<name>A0A1A5YQX8_9BACL</name>
<dbReference type="RefSeq" id="WP_068679834.1">
    <property type="nucleotide sequence ID" value="NZ_LYPA01000030.1"/>
</dbReference>
<evidence type="ECO:0008006" key="3">
    <source>
        <dbReference type="Google" id="ProtNLM"/>
    </source>
</evidence>
<dbReference type="SUPFAM" id="SSF56209">
    <property type="entry name" value="Nitrile hydratase alpha chain"/>
    <property type="match status" value="1"/>
</dbReference>
<dbReference type="NCBIfam" id="TIGR03793">
    <property type="entry name" value="leader_NHLP"/>
    <property type="match status" value="1"/>
</dbReference>
<dbReference type="GO" id="GO:0003824">
    <property type="term" value="F:catalytic activity"/>
    <property type="evidence" value="ECO:0007669"/>
    <property type="project" value="InterPro"/>
</dbReference>
<keyword evidence="2" id="KW-1185">Reference proteome</keyword>
<dbReference type="GO" id="GO:0046914">
    <property type="term" value="F:transition metal ion binding"/>
    <property type="evidence" value="ECO:0007669"/>
    <property type="project" value="InterPro"/>
</dbReference>
<accession>A0A1A5YQX8</accession>
<dbReference type="AlphaFoldDB" id="A0A1A5YQX8"/>
<dbReference type="InterPro" id="IPR036648">
    <property type="entry name" value="CN_Hdrase_a/SCN_Hdrase_g_sf"/>
</dbReference>
<dbReference type="EMBL" id="LYPA01000030">
    <property type="protein sequence ID" value="OBR68022.1"/>
    <property type="molecule type" value="Genomic_DNA"/>
</dbReference>
<dbReference type="STRING" id="1844972.A7K91_18525"/>
<dbReference type="Proteomes" id="UP000092024">
    <property type="component" value="Unassembled WGS sequence"/>
</dbReference>
<gene>
    <name evidence="1" type="ORF">A7K91_18525</name>
</gene>
<proteinExistence type="predicted"/>
<comment type="caution">
    <text evidence="1">The sequence shown here is derived from an EMBL/GenBank/DDBJ whole genome shotgun (WGS) entry which is preliminary data.</text>
</comment>